<dbReference type="Gene3D" id="1.20.58.900">
    <property type="match status" value="1"/>
</dbReference>
<dbReference type="Proteomes" id="UP000515129">
    <property type="component" value="Chromosome 12"/>
</dbReference>
<dbReference type="GO" id="GO:0005765">
    <property type="term" value="C:lysosomal membrane"/>
    <property type="evidence" value="ECO:0007669"/>
    <property type="project" value="UniProtKB-SubCell"/>
</dbReference>
<feature type="region of interest" description="Disordered" evidence="11">
    <location>
        <begin position="207"/>
        <end position="314"/>
    </location>
</feature>
<dbReference type="GeneID" id="113111974"/>
<evidence type="ECO:0000256" key="8">
    <source>
        <dbReference type="ARBA" id="ARBA00022833"/>
    </source>
</evidence>
<evidence type="ECO:0000313" key="15">
    <source>
        <dbReference type="RefSeq" id="XP_026133057.1"/>
    </source>
</evidence>
<keyword evidence="9" id="KW-0072">Autophagy</keyword>
<sequence>MLATQTPESGPETRDVKQWIKDKIARTLKVLQKRYITTDTAVTSEDLEANLLCCALEAVFIHGIKSKFIRFDGSQVRKGGSRGALPQPVFWSLLKTVTHRDVVQELERLSFINSDIGRCRAWVRLALNDGLLECYLTSLLREGSNLGSYYQPGALLLDPEDREVLLTLLQGLSSMIFQLSYKSAVLNEWTNTPLVLAGLCPPTPADEHLVGPKRKESWDTVSQSSAGSGGSDWAQEVLQREPRREQLNTPLTTSNQSLDTSGSSQLSSSLSSDSLLQGHELRSPEKEPWSCDTEISQHTQQKISAADDSSSSNQDLKEDFDVFIPASDSATQAVNDNTHKPDASLTAAQDTHQSEAHISEQSKACSENISAETLPETQESKTLVKTATVTETPEGGQKNSPVDSPSVSALTEMVEKTSDLKDPDALPSETFIASSSVEQSQHAAYRRSASTVSRKTSSDSLYSSCKSTSWISEDDFYKPEKMDSPEAYAVIDIAQMNGPETPTSEPTSIQSTPSVVHRRQNGLRNPFRGLLKLGQLERRSAVGMWWDYSCELSPFELRLYIDAEERICYENLSLLRCEDVHLSSSTEGRFRLSFPGKRIYLRAPSRGEAEDWVDRIVEAISKLRPMIKEEQWEVLHSSSDQDVPSPTPSSPEHTNSELPDTPQLDWTRYKDPEPDAIKEAVVYQNLEEKGWRCVLLSLSLETLRGYQVQGDSKTPLFSYPIGSIRDVVPDVSLGSPAFFKVLTVRDTLTLRAESGEEARGWRSLIRGALDSYLETEDDGAGQGVSAVGSVHKLVQHRLKGDGVLLSHLSTVPNERGLDAQNYKCAGCPRQIGMSLGRARLCEFSGQYYCESCHQGDTTIIPSRMLHNWDLTARQVSKQAFKLLTQIEHEPLLHLEVLNPDLFDHTDIMEKVQSLRLRLRFLGDYILICRSGISKQIQPRLQQRTYLLDNSDLYSVLDLQQIADEHYESYLQSLIQFGSKHVLSCDLCTQRGFICQICNSDNIIFPFQFDSTIRCDICKTVFHSSCKAKCPVCPRCVRIQKYMERDLED</sequence>
<dbReference type="InterPro" id="IPR025258">
    <property type="entry name" value="RH_dom"/>
</dbReference>
<evidence type="ECO:0000256" key="1">
    <source>
        <dbReference type="ARBA" id="ARBA00004603"/>
    </source>
</evidence>
<dbReference type="PROSITE" id="PS50003">
    <property type="entry name" value="PH_DOMAIN"/>
    <property type="match status" value="1"/>
</dbReference>
<dbReference type="Gene3D" id="2.30.29.30">
    <property type="entry name" value="Pleckstrin-homology domain (PH domain)/Phosphotyrosine-binding domain (PTB)"/>
    <property type="match status" value="1"/>
</dbReference>
<dbReference type="SUPFAM" id="SSF140741">
    <property type="entry name" value="RUN domain-like"/>
    <property type="match status" value="1"/>
</dbReference>
<dbReference type="SMART" id="SM01175">
    <property type="entry name" value="DUF4206"/>
    <property type="match status" value="1"/>
</dbReference>
<evidence type="ECO:0000256" key="10">
    <source>
        <dbReference type="ARBA" id="ARBA00023228"/>
    </source>
</evidence>
<gene>
    <name evidence="15" type="primary">LOC113111974</name>
</gene>
<keyword evidence="3" id="KW-0597">Phosphoprotein</keyword>
<evidence type="ECO:0000259" key="12">
    <source>
        <dbReference type="PROSITE" id="PS50003"/>
    </source>
</evidence>
<evidence type="ECO:0000259" key="13">
    <source>
        <dbReference type="PROSITE" id="PS50826"/>
    </source>
</evidence>
<dbReference type="PROSITE" id="PS50826">
    <property type="entry name" value="RUN"/>
    <property type="match status" value="1"/>
</dbReference>
<evidence type="ECO:0000256" key="6">
    <source>
        <dbReference type="ARBA" id="ARBA00022753"/>
    </source>
</evidence>
<dbReference type="InterPro" id="IPR004012">
    <property type="entry name" value="Run_dom"/>
</dbReference>
<accession>A0A6P6QI99</accession>
<dbReference type="SUPFAM" id="SSF50729">
    <property type="entry name" value="PH domain-like"/>
    <property type="match status" value="2"/>
</dbReference>
<name>A0A6P6QI99_CARAU</name>
<dbReference type="InterPro" id="IPR047326">
    <property type="entry name" value="RUN_PLEKHM1"/>
</dbReference>
<feature type="compositionally biased region" description="Low complexity" evidence="11">
    <location>
        <begin position="257"/>
        <end position="278"/>
    </location>
</feature>
<dbReference type="InterPro" id="IPR011993">
    <property type="entry name" value="PH-like_dom_sf"/>
</dbReference>
<feature type="compositionally biased region" description="Polar residues" evidence="11">
    <location>
        <begin position="247"/>
        <end position="256"/>
    </location>
</feature>
<keyword evidence="6" id="KW-0967">Endosome</keyword>
<dbReference type="PANTHER" id="PTHR12326">
    <property type="entry name" value="PLECKSTRIN HOMOLOGY DOMAIN CONTAINING PROTEIN"/>
    <property type="match status" value="1"/>
</dbReference>
<feature type="compositionally biased region" description="Basic and acidic residues" evidence="11">
    <location>
        <begin position="207"/>
        <end position="218"/>
    </location>
</feature>
<feature type="region of interest" description="Disordered" evidence="11">
    <location>
        <begin position="635"/>
        <end position="670"/>
    </location>
</feature>
<keyword evidence="4" id="KW-0479">Metal-binding</keyword>
<dbReference type="PANTHER" id="PTHR12326:SF5">
    <property type="entry name" value="PLECKSTRIN HOMOLOGY DOMAIN-CONTAINING FAMILY M MEMBER 1"/>
    <property type="match status" value="1"/>
</dbReference>
<feature type="compositionally biased region" description="Polar residues" evidence="11">
    <location>
        <begin position="293"/>
        <end position="303"/>
    </location>
</feature>
<feature type="compositionally biased region" description="Basic and acidic residues" evidence="11">
    <location>
        <begin position="279"/>
        <end position="289"/>
    </location>
</feature>
<organism evidence="14 15">
    <name type="scientific">Carassius auratus</name>
    <name type="common">Goldfish</name>
    <dbReference type="NCBI Taxonomy" id="7957"/>
    <lineage>
        <taxon>Eukaryota</taxon>
        <taxon>Metazoa</taxon>
        <taxon>Chordata</taxon>
        <taxon>Craniata</taxon>
        <taxon>Vertebrata</taxon>
        <taxon>Euteleostomi</taxon>
        <taxon>Actinopterygii</taxon>
        <taxon>Neopterygii</taxon>
        <taxon>Teleostei</taxon>
        <taxon>Ostariophysi</taxon>
        <taxon>Cypriniformes</taxon>
        <taxon>Cyprinidae</taxon>
        <taxon>Cyprininae</taxon>
        <taxon>Carassius</taxon>
    </lineage>
</organism>
<evidence type="ECO:0000256" key="7">
    <source>
        <dbReference type="ARBA" id="ARBA00022771"/>
    </source>
</evidence>
<proteinExistence type="predicted"/>
<dbReference type="GO" id="GO:0006914">
    <property type="term" value="P:autophagy"/>
    <property type="evidence" value="ECO:0007669"/>
    <property type="project" value="UniProtKB-KW"/>
</dbReference>
<dbReference type="OrthoDB" id="62364at2759"/>
<dbReference type="AlphaFoldDB" id="A0A6P6QI99"/>
<protein>
    <submittedName>
        <fullName evidence="15">Pleckstrin homology domain-containing family M member 1-like isoform X1</fullName>
    </submittedName>
</protein>
<dbReference type="CDD" id="cd17679">
    <property type="entry name" value="RUN_PLEKHM1"/>
    <property type="match status" value="1"/>
</dbReference>
<keyword evidence="10" id="KW-0458">Lysosome</keyword>
<evidence type="ECO:0000256" key="9">
    <source>
        <dbReference type="ARBA" id="ARBA00023006"/>
    </source>
</evidence>
<dbReference type="Pfam" id="PF02759">
    <property type="entry name" value="RUN"/>
    <property type="match status" value="1"/>
</dbReference>
<keyword evidence="7" id="KW-0863">Zinc-finger</keyword>
<keyword evidence="8" id="KW-0862">Zinc</keyword>
<dbReference type="KEGG" id="caua:113111974"/>
<feature type="compositionally biased region" description="Polar residues" evidence="11">
    <location>
        <begin position="636"/>
        <end position="658"/>
    </location>
</feature>
<dbReference type="InterPro" id="IPR001849">
    <property type="entry name" value="PH_domain"/>
</dbReference>
<comment type="subcellular location">
    <subcellularLocation>
        <location evidence="1">Late endosome</location>
    </subcellularLocation>
    <subcellularLocation>
        <location evidence="2">Lysosome membrane</location>
    </subcellularLocation>
</comment>
<evidence type="ECO:0000256" key="11">
    <source>
        <dbReference type="SAM" id="MobiDB-lite"/>
    </source>
</evidence>
<evidence type="ECO:0000256" key="3">
    <source>
        <dbReference type="ARBA" id="ARBA00022553"/>
    </source>
</evidence>
<evidence type="ECO:0000256" key="5">
    <source>
        <dbReference type="ARBA" id="ARBA00022737"/>
    </source>
</evidence>
<dbReference type="SMART" id="SM00233">
    <property type="entry name" value="PH"/>
    <property type="match status" value="2"/>
</dbReference>
<feature type="domain" description="RUN" evidence="13">
    <location>
        <begin position="43"/>
        <end position="184"/>
    </location>
</feature>
<dbReference type="RefSeq" id="XP_026133057.1">
    <property type="nucleotide sequence ID" value="XM_026277272.1"/>
</dbReference>
<dbReference type="GO" id="GO:0008270">
    <property type="term" value="F:zinc ion binding"/>
    <property type="evidence" value="ECO:0007669"/>
    <property type="project" value="UniProtKB-KW"/>
</dbReference>
<keyword evidence="14" id="KW-1185">Reference proteome</keyword>
<feature type="region of interest" description="Disordered" evidence="11">
    <location>
        <begin position="389"/>
        <end position="408"/>
    </location>
</feature>
<evidence type="ECO:0000256" key="2">
    <source>
        <dbReference type="ARBA" id="ARBA00004656"/>
    </source>
</evidence>
<feature type="region of interest" description="Disordered" evidence="11">
    <location>
        <begin position="332"/>
        <end position="382"/>
    </location>
</feature>
<dbReference type="SMART" id="SM00593">
    <property type="entry name" value="RUN"/>
    <property type="match status" value="1"/>
</dbReference>
<reference evidence="15" key="1">
    <citation type="submission" date="2025-08" db="UniProtKB">
        <authorList>
            <consortium name="RefSeq"/>
        </authorList>
    </citation>
    <scope>IDENTIFICATION</scope>
    <source>
        <strain evidence="15">Wakin</strain>
        <tissue evidence="15">Muscle</tissue>
    </source>
</reference>
<feature type="compositionally biased region" description="Polar residues" evidence="11">
    <location>
        <begin position="361"/>
        <end position="382"/>
    </location>
</feature>
<evidence type="ECO:0000256" key="4">
    <source>
        <dbReference type="ARBA" id="ARBA00022723"/>
    </source>
</evidence>
<dbReference type="Pfam" id="PF13901">
    <property type="entry name" value="RH_dom"/>
    <property type="match status" value="1"/>
</dbReference>
<evidence type="ECO:0000313" key="14">
    <source>
        <dbReference type="Proteomes" id="UP000515129"/>
    </source>
</evidence>
<feature type="domain" description="PH" evidence="12">
    <location>
        <begin position="529"/>
        <end position="621"/>
    </location>
</feature>
<dbReference type="InterPro" id="IPR037213">
    <property type="entry name" value="Run_dom_sf"/>
</dbReference>
<dbReference type="InterPro" id="IPR051366">
    <property type="entry name" value="DEF8"/>
</dbReference>
<keyword evidence="5" id="KW-0677">Repeat</keyword>
<dbReference type="GO" id="GO:0005770">
    <property type="term" value="C:late endosome"/>
    <property type="evidence" value="ECO:0007669"/>
    <property type="project" value="UniProtKB-SubCell"/>
</dbReference>